<accession>A0A438H9U2</accession>
<dbReference type="PANTHER" id="PTHR24559">
    <property type="entry name" value="TRANSPOSON TY3-I GAG-POL POLYPROTEIN"/>
    <property type="match status" value="1"/>
</dbReference>
<comment type="caution">
    <text evidence="1">The sequence shown here is derived from an EMBL/GenBank/DDBJ whole genome shotgun (WGS) entry which is preliminary data.</text>
</comment>
<dbReference type="PANTHER" id="PTHR24559:SF457">
    <property type="entry name" value="RNA-DIRECTED DNA POLYMERASE HOMOLOG"/>
    <property type="match status" value="1"/>
</dbReference>
<organism evidence="1 2">
    <name type="scientific">Vitis vinifera</name>
    <name type="common">Grape</name>
    <dbReference type="NCBI Taxonomy" id="29760"/>
    <lineage>
        <taxon>Eukaryota</taxon>
        <taxon>Viridiplantae</taxon>
        <taxon>Streptophyta</taxon>
        <taxon>Embryophyta</taxon>
        <taxon>Tracheophyta</taxon>
        <taxon>Spermatophyta</taxon>
        <taxon>Magnoliopsida</taxon>
        <taxon>eudicotyledons</taxon>
        <taxon>Gunneridae</taxon>
        <taxon>Pentapetalae</taxon>
        <taxon>rosids</taxon>
        <taxon>Vitales</taxon>
        <taxon>Vitaceae</taxon>
        <taxon>Viteae</taxon>
        <taxon>Vitis</taxon>
    </lineage>
</organism>
<name>A0A438H9U2_VITVI</name>
<evidence type="ECO:0000313" key="2">
    <source>
        <dbReference type="Proteomes" id="UP000288805"/>
    </source>
</evidence>
<evidence type="ECO:0008006" key="3">
    <source>
        <dbReference type="Google" id="ProtNLM"/>
    </source>
</evidence>
<dbReference type="InterPro" id="IPR053134">
    <property type="entry name" value="RNA-dir_DNA_polymerase"/>
</dbReference>
<gene>
    <name evidence="1" type="ORF">CK203_044671</name>
</gene>
<reference evidence="1 2" key="1">
    <citation type="journal article" date="2018" name="PLoS Genet.">
        <title>Population sequencing reveals clonal diversity and ancestral inbreeding in the grapevine cultivar Chardonnay.</title>
        <authorList>
            <person name="Roach M.J."/>
            <person name="Johnson D.L."/>
            <person name="Bohlmann J."/>
            <person name="van Vuuren H.J."/>
            <person name="Jones S.J."/>
            <person name="Pretorius I.S."/>
            <person name="Schmidt S.A."/>
            <person name="Borneman A.R."/>
        </authorList>
    </citation>
    <scope>NUCLEOTIDE SEQUENCE [LARGE SCALE GENOMIC DNA]</scope>
    <source>
        <strain evidence="2">cv. Chardonnay</strain>
        <tissue evidence="1">Leaf</tissue>
    </source>
</reference>
<sequence length="426" mass="48277">MIDGVVPHDEYRDEMDMLGISQFLGAVQREPFLPLQLFGVSVIEITEKDQTTLAPELPTFVIPTIDMYEGTVSPIEGAFNSVDPPLSFDILLGFITHSDYVSDDSIMDSSIYKYPSVFCDDVSLLAPYSPTSQILDIDYETAQHDSDERATPIVGDVEIVDFSTVNQPRELKIGSPLSIDERDNLIHLLKSYLDVKEEIQKQPSVGFLSVVKYPEWLANVVPVPKKDGKVRVCVDFKDLNKRIKKRLLSSWSRVPIVTKSCHLNENAGATYQRAIITSFHDMMHRDVEDIWSVSKSIEVNPDEIRVILDMPAPKTKKEARVSDITLGCMLAHLDDSRKKQAIYYLSKRMLAYEMKYVVIERFYLALGSIIVDHLASLPTIESRLVDDDFPNKEFIAMTRLLGWDIYFDEAANHSGYGIGVLLVFPW</sequence>
<dbReference type="EMBL" id="QGNW01000256">
    <property type="protein sequence ID" value="RVW81161.1"/>
    <property type="molecule type" value="Genomic_DNA"/>
</dbReference>
<dbReference type="InterPro" id="IPR043502">
    <property type="entry name" value="DNA/RNA_pol_sf"/>
</dbReference>
<protein>
    <recommendedName>
        <fullName evidence="3">Reverse transcriptase/retrotransposon-derived protein RNase H-like domain-containing protein</fullName>
    </recommendedName>
</protein>
<evidence type="ECO:0000313" key="1">
    <source>
        <dbReference type="EMBL" id="RVW81161.1"/>
    </source>
</evidence>
<proteinExistence type="predicted"/>
<dbReference type="Proteomes" id="UP000288805">
    <property type="component" value="Unassembled WGS sequence"/>
</dbReference>
<dbReference type="AlphaFoldDB" id="A0A438H9U2"/>
<dbReference type="SUPFAM" id="SSF56672">
    <property type="entry name" value="DNA/RNA polymerases"/>
    <property type="match status" value="1"/>
</dbReference>
<dbReference type="Gene3D" id="3.10.10.10">
    <property type="entry name" value="HIV Type 1 Reverse Transcriptase, subunit A, domain 1"/>
    <property type="match status" value="1"/>
</dbReference>